<organism evidence="1 2">
    <name type="scientific">Peredibacter starrii</name>
    <dbReference type="NCBI Taxonomy" id="28202"/>
    <lineage>
        <taxon>Bacteria</taxon>
        <taxon>Pseudomonadati</taxon>
        <taxon>Bdellovibrionota</taxon>
        <taxon>Bacteriovoracia</taxon>
        <taxon>Bacteriovoracales</taxon>
        <taxon>Bacteriovoracaceae</taxon>
        <taxon>Peredibacter</taxon>
    </lineage>
</organism>
<dbReference type="RefSeq" id="WP_321390732.1">
    <property type="nucleotide sequence ID" value="NZ_CP139487.1"/>
</dbReference>
<dbReference type="EMBL" id="CP139487">
    <property type="protein sequence ID" value="WPU63647.1"/>
    <property type="molecule type" value="Genomic_DNA"/>
</dbReference>
<dbReference type="KEGG" id="psti:SOO65_13205"/>
<name>A0AAX4HKC0_9BACT</name>
<accession>A0AAX4HKC0</accession>
<gene>
    <name evidence="1" type="ORF">SOO65_13205</name>
</gene>
<dbReference type="AlphaFoldDB" id="A0AAX4HKC0"/>
<evidence type="ECO:0000313" key="2">
    <source>
        <dbReference type="Proteomes" id="UP001324634"/>
    </source>
</evidence>
<proteinExistence type="predicted"/>
<reference evidence="1 2" key="1">
    <citation type="submission" date="2023-11" db="EMBL/GenBank/DDBJ databases">
        <title>Peredibacter starrii A3.12.</title>
        <authorList>
            <person name="Mitchell R.J."/>
        </authorList>
    </citation>
    <scope>NUCLEOTIDE SEQUENCE [LARGE SCALE GENOMIC DNA]</scope>
    <source>
        <strain evidence="1 2">A3.12</strain>
    </source>
</reference>
<protein>
    <submittedName>
        <fullName evidence="1">Uncharacterized protein</fullName>
    </submittedName>
</protein>
<evidence type="ECO:0000313" key="1">
    <source>
        <dbReference type="EMBL" id="WPU63647.1"/>
    </source>
</evidence>
<sequence>MLKNRYQEILVGMSLMSLVRGIISLHRDRSTLLIDDKRFSVENYPGHFLSEMEILALLRIGKKFDVPELLDLRQFLIPAKIEFATESARLKLGASPLSNLKEVLRKYPEFIDATDLDQVYAEQDDAFTASFMAELRRYETQCFESSLRTKGQRFDLQGPKWLKTVYERFGKLLNEEYNVSKNLKFAGLLHLLGLSAEEKLKTKLLPEELPFYFFRLLSPIYRLQDFFLTTQLKRRLTLLGGDYKESSVQFWQMHEHKFENLLLASFEGVISGDRVLFFSHLPEEVPFTLRSPYSLFRKSQMAPVKRNTAPFPPTSLTFMANSDLLGSERPYRVMAKGNDLSYYHWPYPELPGSKSAFYDKALTEAFQVDSEFMPFEKGSNESTQFGGTTLDLRPLRLDRKSEGPVLTKLPMDISVGDRVIEGFEYWGPFRYRSLGLLALCYGVEAN</sequence>
<dbReference type="Proteomes" id="UP001324634">
    <property type="component" value="Chromosome"/>
</dbReference>
<keyword evidence="2" id="KW-1185">Reference proteome</keyword>